<dbReference type="OrthoDB" id="9774900at2"/>
<evidence type="ECO:0000256" key="1">
    <source>
        <dbReference type="ARBA" id="ARBA00004167"/>
    </source>
</evidence>
<proteinExistence type="predicted"/>
<evidence type="ECO:0000256" key="3">
    <source>
        <dbReference type="ARBA" id="ARBA00022989"/>
    </source>
</evidence>
<feature type="transmembrane region" description="Helical" evidence="6">
    <location>
        <begin position="136"/>
        <end position="157"/>
    </location>
</feature>
<evidence type="ECO:0000256" key="5">
    <source>
        <dbReference type="SAM" id="MobiDB-lite"/>
    </source>
</evidence>
<keyword evidence="8" id="KW-1185">Reference proteome</keyword>
<evidence type="ECO:0000313" key="8">
    <source>
        <dbReference type="Proteomes" id="UP000216300"/>
    </source>
</evidence>
<dbReference type="EMBL" id="NMVJ01000001">
    <property type="protein sequence ID" value="OYN92506.1"/>
    <property type="molecule type" value="Genomic_DNA"/>
</dbReference>
<feature type="compositionally biased region" description="Low complexity" evidence="5">
    <location>
        <begin position="107"/>
        <end position="122"/>
    </location>
</feature>
<name>A0A255ELX3_9ACTN</name>
<evidence type="ECO:0008006" key="9">
    <source>
        <dbReference type="Google" id="ProtNLM"/>
    </source>
</evidence>
<organism evidence="7 8">
    <name type="scientific">Parenemella sanctibonifatiensis</name>
    <dbReference type="NCBI Taxonomy" id="2016505"/>
    <lineage>
        <taxon>Bacteria</taxon>
        <taxon>Bacillati</taxon>
        <taxon>Actinomycetota</taxon>
        <taxon>Actinomycetes</taxon>
        <taxon>Propionibacteriales</taxon>
        <taxon>Propionibacteriaceae</taxon>
        <taxon>Parenemella</taxon>
    </lineage>
</organism>
<keyword evidence="4 6" id="KW-0472">Membrane</keyword>
<protein>
    <recommendedName>
        <fullName evidence="9">Neutral zinc metallopeptidase</fullName>
    </recommendedName>
</protein>
<comment type="caution">
    <text evidence="7">The sequence shown here is derived from an EMBL/GenBank/DDBJ whole genome shotgun (WGS) entry which is preliminary data.</text>
</comment>
<gene>
    <name evidence="7" type="ORF">CGZ91_03210</name>
</gene>
<dbReference type="Pfam" id="PF04228">
    <property type="entry name" value="Zn_peptidase"/>
    <property type="match status" value="1"/>
</dbReference>
<reference evidence="7 8" key="1">
    <citation type="submission" date="2017-07" db="EMBL/GenBank/DDBJ databases">
        <title>Draft whole genome sequences of clinical Proprionibacteriaceae strains.</title>
        <authorList>
            <person name="Bernier A.-M."/>
            <person name="Bernard K."/>
            <person name="Domingo M.-C."/>
        </authorList>
    </citation>
    <scope>NUCLEOTIDE SEQUENCE [LARGE SCALE GENOMIC DNA]</scope>
    <source>
        <strain evidence="7 8">NML 150081</strain>
    </source>
</reference>
<dbReference type="AlphaFoldDB" id="A0A255ELX3"/>
<dbReference type="InterPro" id="IPR007343">
    <property type="entry name" value="Uncharacterised_pept_Zn_put"/>
</dbReference>
<feature type="compositionally biased region" description="Gly residues" evidence="5">
    <location>
        <begin position="78"/>
        <end position="91"/>
    </location>
</feature>
<feature type="compositionally biased region" description="Low complexity" evidence="5">
    <location>
        <begin position="1"/>
        <end position="28"/>
    </location>
</feature>
<accession>A0A255ELX3</accession>
<dbReference type="PANTHER" id="PTHR30168">
    <property type="entry name" value="PUTATIVE MEMBRANE PROTEIN YPFJ"/>
    <property type="match status" value="1"/>
</dbReference>
<evidence type="ECO:0000256" key="2">
    <source>
        <dbReference type="ARBA" id="ARBA00022692"/>
    </source>
</evidence>
<feature type="region of interest" description="Disordered" evidence="5">
    <location>
        <begin position="1"/>
        <end position="130"/>
    </location>
</feature>
<dbReference type="RefSeq" id="WP_144276761.1">
    <property type="nucleotide sequence ID" value="NZ_NMVJ01000001.1"/>
</dbReference>
<dbReference type="PANTHER" id="PTHR30168:SF0">
    <property type="entry name" value="INNER MEMBRANE PROTEIN"/>
    <property type="match status" value="1"/>
</dbReference>
<evidence type="ECO:0000313" key="7">
    <source>
        <dbReference type="EMBL" id="OYN92506.1"/>
    </source>
</evidence>
<evidence type="ECO:0000256" key="6">
    <source>
        <dbReference type="SAM" id="Phobius"/>
    </source>
</evidence>
<comment type="subcellular location">
    <subcellularLocation>
        <location evidence="1">Membrane</location>
        <topology evidence="1">Single-pass membrane protein</topology>
    </subcellularLocation>
</comment>
<feature type="compositionally biased region" description="Gly residues" evidence="5">
    <location>
        <begin position="29"/>
        <end position="45"/>
    </location>
</feature>
<keyword evidence="3 6" id="KW-1133">Transmembrane helix</keyword>
<evidence type="ECO:0000256" key="4">
    <source>
        <dbReference type="ARBA" id="ARBA00023136"/>
    </source>
</evidence>
<dbReference type="Proteomes" id="UP000216300">
    <property type="component" value="Unassembled WGS sequence"/>
</dbReference>
<feature type="compositionally biased region" description="Low complexity" evidence="5">
    <location>
        <begin position="46"/>
        <end position="77"/>
    </location>
</feature>
<dbReference type="GO" id="GO:0016020">
    <property type="term" value="C:membrane"/>
    <property type="evidence" value="ECO:0007669"/>
    <property type="project" value="UniProtKB-SubCell"/>
</dbReference>
<sequence>MSQQWGQQLGWGDQSNGFQQQGGYQQQPGGYGQNAFGGPGGGGFGQSWQGGQQGWGQPPQQGFGQPQQGFGQPQQGFGQQGYGQPGYGQQGGYQQQGYGQQFGQGGYVQQQGWQHQQWQQPGGPAPKRPGSPLRPILIAVIGVLVLAIAGMGIASLVGPSYENEDYEVPAPSETPAPPPDFQASEVEDYMVNNPLYQQVVPAPVRCQVTPADWQNGTDEDIERYMDELVACFTRVWGPSLEAAGFTPVAFKSEVYSPDVATGCGKLPEVNAVFCGNTQKIYYTQTLAQFLFPEFPDPSFIIESVMAHEYGHGIAYRSGILIAEHYTRRSEGPTTEAGLLSNRRSELQADCFAGLTMYSLQESLEITEPNIETILSVFSGIGSDEEGSSHGLSTSRVAWTERGLQADGAIGTCNTFAADESEVR</sequence>
<keyword evidence="2 6" id="KW-0812">Transmembrane</keyword>